<gene>
    <name evidence="6" type="ORF">PFISCL1PPCAC_2044</name>
</gene>
<feature type="non-terminal residue" evidence="6">
    <location>
        <position position="1"/>
    </location>
</feature>
<dbReference type="SMART" id="SM00450">
    <property type="entry name" value="RHOD"/>
    <property type="match status" value="2"/>
</dbReference>
<dbReference type="SUPFAM" id="SSF52821">
    <property type="entry name" value="Rhodanese/Cell cycle control phosphatase"/>
    <property type="match status" value="2"/>
</dbReference>
<feature type="domain" description="Rhodanese" evidence="5">
    <location>
        <begin position="216"/>
        <end position="319"/>
    </location>
</feature>
<evidence type="ECO:0000313" key="7">
    <source>
        <dbReference type="Proteomes" id="UP001432322"/>
    </source>
</evidence>
<dbReference type="GO" id="GO:0005739">
    <property type="term" value="C:mitochondrion"/>
    <property type="evidence" value="ECO:0007669"/>
    <property type="project" value="TreeGrafter"/>
</dbReference>
<keyword evidence="2" id="KW-0677">Repeat</keyword>
<feature type="domain" description="Rhodanese" evidence="5">
    <location>
        <begin position="91"/>
        <end position="175"/>
    </location>
</feature>
<protein>
    <recommendedName>
        <fullName evidence="5">Rhodanese domain-containing protein</fullName>
    </recommendedName>
</protein>
<name>A0AAV5UU29_9BILA</name>
<keyword evidence="4" id="KW-1133">Transmembrane helix</keyword>
<dbReference type="InterPro" id="IPR036873">
    <property type="entry name" value="Rhodanese-like_dom_sf"/>
</dbReference>
<dbReference type="AlphaFoldDB" id="A0AAV5UU29"/>
<evidence type="ECO:0000256" key="3">
    <source>
        <dbReference type="SAM" id="MobiDB-lite"/>
    </source>
</evidence>
<sequence>WKSVSMAVGMTVIILLMLGSLIAVLLYGNRASHAQPSQQSEFTYPPVDKLESIRDELEITSNHLLTLLLTKRKLCLFEASTENVEHSLENFNEEHIESARLLFHSNLSHATVPVHPLQLQRYTRALGVDDSCHIVIYDRGQTIWATYAVWIFKLFGHKRVSLLSGGFPGWKAAQSKSPQYRTQRGPAPAVGRQGDFSSSWNESVVITFDDVFVNTEMSTFDVVDAQAREEYEGTSSGALYGHIRGATNIPIDRVFDYAAGRWYPSSDLSEVFRRGGLSLSRPVIVYCSTSVRSSLIWFSLVRQGFEARLYFGGWPEWVVRAPDYLKVLASSPN</sequence>
<proteinExistence type="predicted"/>
<dbReference type="InterPro" id="IPR001763">
    <property type="entry name" value="Rhodanese-like_dom"/>
</dbReference>
<dbReference type="GO" id="GO:0004792">
    <property type="term" value="F:thiosulfate-cyanide sulfurtransferase activity"/>
    <property type="evidence" value="ECO:0007669"/>
    <property type="project" value="TreeGrafter"/>
</dbReference>
<dbReference type="PROSITE" id="PS50206">
    <property type="entry name" value="RHODANESE_3"/>
    <property type="match status" value="2"/>
</dbReference>
<dbReference type="PANTHER" id="PTHR11364">
    <property type="entry name" value="THIOSULFATE SULFERTANSFERASE"/>
    <property type="match status" value="1"/>
</dbReference>
<dbReference type="EMBL" id="BTSY01000001">
    <property type="protein sequence ID" value="GMT10747.1"/>
    <property type="molecule type" value="Genomic_DNA"/>
</dbReference>
<keyword evidence="4" id="KW-0472">Membrane</keyword>
<dbReference type="CDD" id="cd01448">
    <property type="entry name" value="TST_Repeat_1"/>
    <property type="match status" value="1"/>
</dbReference>
<keyword evidence="1" id="KW-0808">Transferase</keyword>
<feature type="region of interest" description="Disordered" evidence="3">
    <location>
        <begin position="175"/>
        <end position="194"/>
    </location>
</feature>
<dbReference type="InterPro" id="IPR045078">
    <property type="entry name" value="TST/MPST-like"/>
</dbReference>
<keyword evidence="4" id="KW-0812">Transmembrane</keyword>
<dbReference type="Proteomes" id="UP001432322">
    <property type="component" value="Unassembled WGS sequence"/>
</dbReference>
<reference evidence="6" key="1">
    <citation type="submission" date="2023-10" db="EMBL/GenBank/DDBJ databases">
        <title>Genome assembly of Pristionchus species.</title>
        <authorList>
            <person name="Yoshida K."/>
            <person name="Sommer R.J."/>
        </authorList>
    </citation>
    <scope>NUCLEOTIDE SEQUENCE</scope>
    <source>
        <strain evidence="6">RS5133</strain>
    </source>
</reference>
<organism evidence="6 7">
    <name type="scientific">Pristionchus fissidentatus</name>
    <dbReference type="NCBI Taxonomy" id="1538716"/>
    <lineage>
        <taxon>Eukaryota</taxon>
        <taxon>Metazoa</taxon>
        <taxon>Ecdysozoa</taxon>
        <taxon>Nematoda</taxon>
        <taxon>Chromadorea</taxon>
        <taxon>Rhabditida</taxon>
        <taxon>Rhabditina</taxon>
        <taxon>Diplogasteromorpha</taxon>
        <taxon>Diplogasteroidea</taxon>
        <taxon>Neodiplogasteridae</taxon>
        <taxon>Pristionchus</taxon>
    </lineage>
</organism>
<accession>A0AAV5UU29</accession>
<comment type="caution">
    <text evidence="6">The sequence shown here is derived from an EMBL/GenBank/DDBJ whole genome shotgun (WGS) entry which is preliminary data.</text>
</comment>
<evidence type="ECO:0000256" key="4">
    <source>
        <dbReference type="SAM" id="Phobius"/>
    </source>
</evidence>
<evidence type="ECO:0000256" key="2">
    <source>
        <dbReference type="ARBA" id="ARBA00022737"/>
    </source>
</evidence>
<evidence type="ECO:0000256" key="1">
    <source>
        <dbReference type="ARBA" id="ARBA00022679"/>
    </source>
</evidence>
<dbReference type="Gene3D" id="3.40.250.10">
    <property type="entry name" value="Rhodanese-like domain"/>
    <property type="match status" value="2"/>
</dbReference>
<feature type="transmembrane region" description="Helical" evidence="4">
    <location>
        <begin position="6"/>
        <end position="27"/>
    </location>
</feature>
<dbReference type="Pfam" id="PF00581">
    <property type="entry name" value="Rhodanese"/>
    <property type="match status" value="2"/>
</dbReference>
<keyword evidence="7" id="KW-1185">Reference proteome</keyword>
<evidence type="ECO:0000313" key="6">
    <source>
        <dbReference type="EMBL" id="GMT10747.1"/>
    </source>
</evidence>
<dbReference type="PANTHER" id="PTHR11364:SF30">
    <property type="entry name" value="RHODANESE DOMAIN-CONTAINING PROTEIN"/>
    <property type="match status" value="1"/>
</dbReference>
<evidence type="ECO:0000259" key="5">
    <source>
        <dbReference type="PROSITE" id="PS50206"/>
    </source>
</evidence>